<evidence type="ECO:0000256" key="1">
    <source>
        <dbReference type="ARBA" id="ARBA00022737"/>
    </source>
</evidence>
<sequence length="441" mass="52727">MNKYISHDKNKPRIYKSEKKKNNYENIIKNKNNFIPVPEEKNKLTPNRWINNNDINKFENYPMRIPLGLYPETLQPSGKCNLKQVFLFESIYERFYSSCHNKKQIPHIFLKNKIKIYEKDDYNKTHLMCACKYSFGDSNLQIIKYLIKEGLDVNVIDIYGKNVFYYALIREGNFRIIKLLTKYITDKSCLNRILLHWAKTNYLPDIKIADVLLKAGANINVVNKYNETLLMLIIKNKSYQNIINIVKYLLINGINIEKKSNLNPKCTTRELHSKYPCLSINYSRCLGHNFDSEEYSILDYYFSRHDIIKDDKIYHPMYVHMNKIRYSDPVQNKKILQLLLDYGCEYKNYMDKFDDYSLKIIKSISHSQKYYSTVIDEIKYIRNCILFKPGSIRYKMCQIKWDLQNGSNYYQIKNKNDNLFVYFGISEIEKFNLIFPKHNKN</sequence>
<keyword evidence="4" id="KW-1185">Reference proteome</keyword>
<evidence type="ECO:0000313" key="3">
    <source>
        <dbReference type="EMBL" id="AGF85739.1"/>
    </source>
</evidence>
<evidence type="ECO:0000313" key="4">
    <source>
        <dbReference type="Proteomes" id="UP000241071"/>
    </source>
</evidence>
<keyword evidence="2" id="KW-0040">ANK repeat</keyword>
<dbReference type="Gene3D" id="1.25.40.20">
    <property type="entry name" value="Ankyrin repeat-containing domain"/>
    <property type="match status" value="2"/>
</dbReference>
<dbReference type="Proteomes" id="UP000241071">
    <property type="component" value="Segment"/>
</dbReference>
<dbReference type="InterPro" id="IPR036770">
    <property type="entry name" value="Ankyrin_rpt-contain_sf"/>
</dbReference>
<dbReference type="SMART" id="SM00248">
    <property type="entry name" value="ANK"/>
    <property type="match status" value="4"/>
</dbReference>
<dbReference type="PANTHER" id="PTHR24180">
    <property type="entry name" value="CYCLIN-DEPENDENT KINASE INHIBITOR 2C-RELATED"/>
    <property type="match status" value="1"/>
</dbReference>
<name>M1PCL5_9VIRU</name>
<dbReference type="EMBL" id="KC008572">
    <property type="protein sequence ID" value="AGF85739.1"/>
    <property type="molecule type" value="Genomic_DNA"/>
</dbReference>
<dbReference type="InterPro" id="IPR002110">
    <property type="entry name" value="Ankyrin_rpt"/>
</dbReference>
<organism evidence="3 4">
    <name type="scientific">Moumouvirus goulette</name>
    <dbReference type="NCBI Taxonomy" id="1247379"/>
    <lineage>
        <taxon>Viruses</taxon>
        <taxon>Varidnaviria</taxon>
        <taxon>Bamfordvirae</taxon>
        <taxon>Nucleocytoviricota</taxon>
        <taxon>Megaviricetes</taxon>
        <taxon>Imitervirales</taxon>
        <taxon>Mimiviridae</taxon>
        <taxon>Megamimivirinae</taxon>
        <taxon>Moumouvirus</taxon>
        <taxon>Moumouvirus goulettemassiliense</taxon>
    </lineage>
</organism>
<proteinExistence type="predicted"/>
<protein>
    <submittedName>
        <fullName evidence="3">Repeat protein</fullName>
    </submittedName>
</protein>
<dbReference type="Pfam" id="PF12796">
    <property type="entry name" value="Ank_2"/>
    <property type="match status" value="1"/>
</dbReference>
<keyword evidence="1" id="KW-0677">Repeat</keyword>
<gene>
    <name evidence="3" type="ORF">glt_00936</name>
</gene>
<dbReference type="InterPro" id="IPR051637">
    <property type="entry name" value="Ank_repeat_dom-contain_49"/>
</dbReference>
<dbReference type="SUPFAM" id="SSF48403">
    <property type="entry name" value="Ankyrin repeat"/>
    <property type="match status" value="1"/>
</dbReference>
<dbReference type="PANTHER" id="PTHR24180:SF45">
    <property type="entry name" value="POLY [ADP-RIBOSE] POLYMERASE TANKYRASE"/>
    <property type="match status" value="1"/>
</dbReference>
<evidence type="ECO:0000256" key="2">
    <source>
        <dbReference type="ARBA" id="ARBA00023043"/>
    </source>
</evidence>
<reference evidence="3 4" key="1">
    <citation type="submission" date="2012-10" db="EMBL/GenBank/DDBJ databases">
        <title>Complete genome sequence of Moumouvirus goulette.</title>
        <authorList>
            <person name="Fournous G."/>
            <person name="Bougalmi M."/>
            <person name="Colson P."/>
        </authorList>
    </citation>
    <scope>NUCLEOTIDE SEQUENCE [LARGE SCALE GENOMIC DNA]</scope>
</reference>
<accession>M1PCL5</accession>